<dbReference type="InterPro" id="IPR039426">
    <property type="entry name" value="TonB-dep_rcpt-like"/>
</dbReference>
<dbReference type="InterPro" id="IPR010104">
    <property type="entry name" value="TonB_rcpt_bac"/>
</dbReference>
<dbReference type="OrthoDB" id="5476657at2"/>
<name>A0A2G9C5D1_9BURK</name>
<evidence type="ECO:0000256" key="4">
    <source>
        <dbReference type="ARBA" id="ARBA00022452"/>
    </source>
</evidence>
<reference evidence="15 16" key="1">
    <citation type="submission" date="2017-11" db="EMBL/GenBank/DDBJ databases">
        <title>Draft genome sequence of Mitsuaria sp. HWN-4.</title>
        <authorList>
            <person name="Gundlapally S.R."/>
        </authorList>
    </citation>
    <scope>NUCLEOTIDE SEQUENCE [LARGE SCALE GENOMIC DNA]</scope>
    <source>
        <strain evidence="15 16">HWN-4</strain>
    </source>
</reference>
<keyword evidence="8 15" id="KW-0675">Receptor</keyword>
<keyword evidence="6 11" id="KW-0798">TonB box</keyword>
<evidence type="ECO:0000313" key="15">
    <source>
        <dbReference type="EMBL" id="PIM51633.1"/>
    </source>
</evidence>
<dbReference type="InterPro" id="IPR036942">
    <property type="entry name" value="Beta-barrel_TonB_sf"/>
</dbReference>
<keyword evidence="3 10" id="KW-0813">Transport</keyword>
<evidence type="ECO:0000256" key="6">
    <source>
        <dbReference type="ARBA" id="ARBA00023077"/>
    </source>
</evidence>
<comment type="subcellular location">
    <subcellularLocation>
        <location evidence="1 10">Cell outer membrane</location>
        <topology evidence="1 10">Multi-pass membrane protein</topology>
    </subcellularLocation>
</comment>
<dbReference type="PANTHER" id="PTHR40980">
    <property type="entry name" value="PLUG DOMAIN-CONTAINING PROTEIN"/>
    <property type="match status" value="1"/>
</dbReference>
<keyword evidence="16" id="KW-1185">Reference proteome</keyword>
<dbReference type="InterPro" id="IPR012910">
    <property type="entry name" value="Plug_dom"/>
</dbReference>
<dbReference type="Gene3D" id="2.170.130.10">
    <property type="entry name" value="TonB-dependent receptor, plug domain"/>
    <property type="match status" value="1"/>
</dbReference>
<dbReference type="EMBL" id="PEOG01000058">
    <property type="protein sequence ID" value="PIM51633.1"/>
    <property type="molecule type" value="Genomic_DNA"/>
</dbReference>
<protein>
    <submittedName>
        <fullName evidence="15">TonB-dependent receptor</fullName>
    </submittedName>
</protein>
<evidence type="ECO:0000256" key="9">
    <source>
        <dbReference type="ARBA" id="ARBA00023237"/>
    </source>
</evidence>
<evidence type="ECO:0000256" key="2">
    <source>
        <dbReference type="ARBA" id="ARBA00009810"/>
    </source>
</evidence>
<dbReference type="PROSITE" id="PS52016">
    <property type="entry name" value="TONB_DEPENDENT_REC_3"/>
    <property type="match status" value="1"/>
</dbReference>
<dbReference type="GO" id="GO:0009279">
    <property type="term" value="C:cell outer membrane"/>
    <property type="evidence" value="ECO:0007669"/>
    <property type="project" value="UniProtKB-SubCell"/>
</dbReference>
<dbReference type="Pfam" id="PF00593">
    <property type="entry name" value="TonB_dep_Rec_b-barrel"/>
    <property type="match status" value="1"/>
</dbReference>
<evidence type="ECO:0000256" key="1">
    <source>
        <dbReference type="ARBA" id="ARBA00004571"/>
    </source>
</evidence>
<dbReference type="RefSeq" id="WP_099863145.1">
    <property type="nucleotide sequence ID" value="NZ_PEOG01000058.1"/>
</dbReference>
<keyword evidence="4 10" id="KW-1134">Transmembrane beta strand</keyword>
<keyword evidence="5 10" id="KW-0812">Transmembrane</keyword>
<evidence type="ECO:0000259" key="14">
    <source>
        <dbReference type="Pfam" id="PF07715"/>
    </source>
</evidence>
<evidence type="ECO:0000256" key="10">
    <source>
        <dbReference type="PROSITE-ProRule" id="PRU01360"/>
    </source>
</evidence>
<comment type="caution">
    <text evidence="15">The sequence shown here is derived from an EMBL/GenBank/DDBJ whole genome shotgun (WGS) entry which is preliminary data.</text>
</comment>
<feature type="chain" id="PRO_5013816019" evidence="12">
    <location>
        <begin position="27"/>
        <end position="876"/>
    </location>
</feature>
<dbReference type="SUPFAM" id="SSF56935">
    <property type="entry name" value="Porins"/>
    <property type="match status" value="1"/>
</dbReference>
<evidence type="ECO:0000256" key="12">
    <source>
        <dbReference type="SAM" id="SignalP"/>
    </source>
</evidence>
<evidence type="ECO:0000313" key="16">
    <source>
        <dbReference type="Proteomes" id="UP000231501"/>
    </source>
</evidence>
<sequence>MSKIPFGLRSTVVAAALLGAAIQVQAQSQPSADDKKSDDSKLETVVVSGMRRSAESAQTIKQNSDQVVDSIVAEDIGKFPDKNVAEILGRVTGVQIQRNNGEASGVIVRGLGGIVTLLNGREFFSDSSRSLYLSDVPATMLKRIDVYKTQEAALPEGGTAGVIDVRTNRPLDFKDAQLVLSARGERRDKAKTNNPDISGMASNRWKTDLGEMGALIGLSYQRGQYHDEVGFVGNPESIVVPGRTNPVLGTDSMGRVFNLGDRKRVAGNFALQWKPNKDAEVYLEGFGTRIDHRYQQSFLVGGIGMFNDGAWRPVAGTVITTKPGTDNLDTATNTNYAGWGFTSTQAKHDEVGNNQLALGGNWRVSDRLKLSTELARTRSAIDWVNRILDTGYSPTSTVAAVRGGGGYIDYPGLDLTDASNFRINGGVDVRGRREGKSTDWRADADYDMGDGFLKELSTGVRLAKRDAMSISTNMPWTTSFPAVGQTLSNFPGIYEVSPKTYGDFGVKQYVFASRDWLLDNGEAFRQMLTGSTALTPYDPMSLFDDTEKTSALYGRAKFGFDAWGVPVSGVAGLRVVRTEQTLRGNSRDASTNVITPVLVDTSRTDTLPTLSLRADLTPRLVSRLVWGKTIERPNFVDYNPGQTNTPPGGGVTFGTLAGGNPNLKPTESNNTDLALEYYFAKTGSVTGTVFEHKFKNRVMTQTTQTTINGVPYNVTQPVNVTRANLHGYELSYRQFYDFLPGWLGGFGMEANFTFMTGKQTQPDGTDGPFLGQSKKAYNLVGMYERNGIYARLAYNWRDKFLAEAPYRSTQHQLWVAPLKTLDLSLGYELTKQMTVSLDVTNLLNQAYHDYFDKDPSLVRDVRYYDRTVAVGLRWKL</sequence>
<evidence type="ECO:0000256" key="8">
    <source>
        <dbReference type="ARBA" id="ARBA00023170"/>
    </source>
</evidence>
<dbReference type="Pfam" id="PF07715">
    <property type="entry name" value="Plug"/>
    <property type="match status" value="1"/>
</dbReference>
<organism evidence="15 16">
    <name type="scientific">Roseateles chitinivorans</name>
    <dbReference type="NCBI Taxonomy" id="2917965"/>
    <lineage>
        <taxon>Bacteria</taxon>
        <taxon>Pseudomonadati</taxon>
        <taxon>Pseudomonadota</taxon>
        <taxon>Betaproteobacteria</taxon>
        <taxon>Burkholderiales</taxon>
        <taxon>Sphaerotilaceae</taxon>
        <taxon>Roseateles</taxon>
    </lineage>
</organism>
<evidence type="ECO:0000259" key="13">
    <source>
        <dbReference type="Pfam" id="PF00593"/>
    </source>
</evidence>
<dbReference type="PANTHER" id="PTHR40980:SF4">
    <property type="entry name" value="TONB-DEPENDENT RECEPTOR-LIKE BETA-BARREL DOMAIN-CONTAINING PROTEIN"/>
    <property type="match status" value="1"/>
</dbReference>
<keyword evidence="12" id="KW-0732">Signal</keyword>
<feature type="domain" description="TonB-dependent receptor-like beta-barrel" evidence="13">
    <location>
        <begin position="406"/>
        <end position="842"/>
    </location>
</feature>
<dbReference type="Proteomes" id="UP000231501">
    <property type="component" value="Unassembled WGS sequence"/>
</dbReference>
<gene>
    <name evidence="15" type="ORF">CS062_18980</name>
</gene>
<feature type="domain" description="TonB-dependent receptor plug" evidence="14">
    <location>
        <begin position="61"/>
        <end position="161"/>
    </location>
</feature>
<proteinExistence type="inferred from homology"/>
<feature type="signal peptide" evidence="12">
    <location>
        <begin position="1"/>
        <end position="26"/>
    </location>
</feature>
<dbReference type="AlphaFoldDB" id="A0A2G9C5D1"/>
<evidence type="ECO:0000256" key="7">
    <source>
        <dbReference type="ARBA" id="ARBA00023136"/>
    </source>
</evidence>
<dbReference type="InterPro" id="IPR000531">
    <property type="entry name" value="Beta-barrel_TonB"/>
</dbReference>
<dbReference type="Gene3D" id="2.40.170.20">
    <property type="entry name" value="TonB-dependent receptor, beta-barrel domain"/>
    <property type="match status" value="1"/>
</dbReference>
<keyword evidence="7 10" id="KW-0472">Membrane</keyword>
<dbReference type="InterPro" id="IPR037066">
    <property type="entry name" value="Plug_dom_sf"/>
</dbReference>
<evidence type="ECO:0000256" key="3">
    <source>
        <dbReference type="ARBA" id="ARBA00022448"/>
    </source>
</evidence>
<keyword evidence="9 10" id="KW-0998">Cell outer membrane</keyword>
<accession>A0A2G9C5D1</accession>
<evidence type="ECO:0000256" key="5">
    <source>
        <dbReference type="ARBA" id="ARBA00022692"/>
    </source>
</evidence>
<dbReference type="CDD" id="cd01347">
    <property type="entry name" value="ligand_gated_channel"/>
    <property type="match status" value="1"/>
</dbReference>
<evidence type="ECO:0000256" key="11">
    <source>
        <dbReference type="RuleBase" id="RU003357"/>
    </source>
</evidence>
<comment type="similarity">
    <text evidence="2 10 11">Belongs to the TonB-dependent receptor family.</text>
</comment>
<dbReference type="NCBIfam" id="TIGR01782">
    <property type="entry name" value="TonB-Xanth-Caul"/>
    <property type="match status" value="1"/>
</dbReference>